<dbReference type="CDD" id="cd05233">
    <property type="entry name" value="SDR_c"/>
    <property type="match status" value="1"/>
</dbReference>
<dbReference type="FunFam" id="3.40.50.720:FF:000084">
    <property type="entry name" value="Short-chain dehydrogenase reductase"/>
    <property type="match status" value="1"/>
</dbReference>
<protein>
    <submittedName>
        <fullName evidence="4">3-oxoacyl-ACP reductase</fullName>
    </submittedName>
</protein>
<keyword evidence="2" id="KW-0560">Oxidoreductase</keyword>
<dbReference type="PROSITE" id="PS00061">
    <property type="entry name" value="ADH_SHORT"/>
    <property type="match status" value="1"/>
</dbReference>
<dbReference type="EMBL" id="AZXY01000022">
    <property type="protein sequence ID" value="KSZ56128.1"/>
    <property type="molecule type" value="Genomic_DNA"/>
</dbReference>
<dbReference type="GO" id="GO:0030497">
    <property type="term" value="P:fatty acid elongation"/>
    <property type="evidence" value="ECO:0007669"/>
    <property type="project" value="TreeGrafter"/>
</dbReference>
<dbReference type="PRINTS" id="PR00081">
    <property type="entry name" value="GDHRDH"/>
</dbReference>
<evidence type="ECO:0000256" key="1">
    <source>
        <dbReference type="ARBA" id="ARBA00006484"/>
    </source>
</evidence>
<dbReference type="Pfam" id="PF13561">
    <property type="entry name" value="adh_short_C2"/>
    <property type="match status" value="1"/>
</dbReference>
<feature type="domain" description="Ketoreductase" evidence="3">
    <location>
        <begin position="6"/>
        <end position="182"/>
    </location>
</feature>
<dbReference type="PRINTS" id="PR00080">
    <property type="entry name" value="SDRFAMILY"/>
</dbReference>
<name>A0A0V9UDF7_9NOCA</name>
<dbReference type="PANTHER" id="PTHR42760">
    <property type="entry name" value="SHORT-CHAIN DEHYDROGENASES/REDUCTASES FAMILY MEMBER"/>
    <property type="match status" value="1"/>
</dbReference>
<reference evidence="4 5" key="2">
    <citation type="journal article" date="2016" name="Genome Announc.">
        <title>Draft Genome Sequence of a Versatile Hydrocarbon-Degrading Bacterium, Rhodococcus pyridinivorans Strain KG-16, Collected from Oil Fields in India.</title>
        <authorList>
            <person name="Aggarwal R.K."/>
            <person name="Dawar C."/>
            <person name="Phanindranath R."/>
            <person name="Mutnuri L."/>
            <person name="Dayal A.M."/>
        </authorList>
    </citation>
    <scope>NUCLEOTIDE SEQUENCE [LARGE SCALE GENOMIC DNA]</scope>
    <source>
        <strain evidence="4 5">KG-16</strain>
    </source>
</reference>
<organism evidence="4 5">
    <name type="scientific">Rhodococcus pyridinivorans KG-16</name>
    <dbReference type="NCBI Taxonomy" id="1441730"/>
    <lineage>
        <taxon>Bacteria</taxon>
        <taxon>Bacillati</taxon>
        <taxon>Actinomycetota</taxon>
        <taxon>Actinomycetes</taxon>
        <taxon>Mycobacteriales</taxon>
        <taxon>Nocardiaceae</taxon>
        <taxon>Rhodococcus</taxon>
    </lineage>
</organism>
<evidence type="ECO:0000256" key="2">
    <source>
        <dbReference type="ARBA" id="ARBA00023002"/>
    </source>
</evidence>
<dbReference type="GO" id="GO:0016616">
    <property type="term" value="F:oxidoreductase activity, acting on the CH-OH group of donors, NAD or NADP as acceptor"/>
    <property type="evidence" value="ECO:0007669"/>
    <property type="project" value="UniProtKB-ARBA"/>
</dbReference>
<dbReference type="InterPro" id="IPR036291">
    <property type="entry name" value="NAD(P)-bd_dom_sf"/>
</dbReference>
<gene>
    <name evidence="4" type="ORF">Z045_25060</name>
</gene>
<dbReference type="Proteomes" id="UP000053060">
    <property type="component" value="Unassembled WGS sequence"/>
</dbReference>
<comment type="similarity">
    <text evidence="1">Belongs to the short-chain dehydrogenases/reductases (SDR) family.</text>
</comment>
<reference evidence="5" key="1">
    <citation type="submission" date="2015-01" db="EMBL/GenBank/DDBJ databases">
        <title>Draft genome sequence of Rhodococcus pyridinivorans strain KG-16, a hydrocarbon-degrading bacterium.</title>
        <authorList>
            <person name="Aggarwal R.K."/>
            <person name="Dawar C."/>
        </authorList>
    </citation>
    <scope>NUCLEOTIDE SEQUENCE [LARGE SCALE GENOMIC DNA]</scope>
    <source>
        <strain evidence="5">KG-16</strain>
    </source>
</reference>
<evidence type="ECO:0000259" key="3">
    <source>
        <dbReference type="SMART" id="SM00822"/>
    </source>
</evidence>
<accession>A0A0V9UDF7</accession>
<evidence type="ECO:0000313" key="5">
    <source>
        <dbReference type="Proteomes" id="UP000053060"/>
    </source>
</evidence>
<dbReference type="PATRIC" id="fig|1441730.3.peg.5274"/>
<proteinExistence type="inferred from homology"/>
<dbReference type="InterPro" id="IPR020904">
    <property type="entry name" value="Sc_DH/Rdtase_CS"/>
</dbReference>
<dbReference type="AlphaFoldDB" id="A0A0V9UDF7"/>
<dbReference type="InterPro" id="IPR002347">
    <property type="entry name" value="SDR_fam"/>
</dbReference>
<dbReference type="Gene3D" id="3.40.50.720">
    <property type="entry name" value="NAD(P)-binding Rossmann-like Domain"/>
    <property type="match status" value="1"/>
</dbReference>
<dbReference type="SMART" id="SM00822">
    <property type="entry name" value="PKS_KR"/>
    <property type="match status" value="1"/>
</dbReference>
<dbReference type="InterPro" id="IPR057326">
    <property type="entry name" value="KR_dom"/>
</dbReference>
<sequence length="245" mass="25579">MSANTSTVVVTGGNSGIGRATVELLLTQGWKVVVIDRDISNLDAARPELTAYQADARDSAAVENIFTELAGSVDSVDALVNAVGIEYVGTLEETSPDEWHRVVDTNLTSYYLLCRAALPLLRQRGGAVVNVASQLALVGTARFSAYTASKAGIIGLSRSLALELAPHRIRVNVVCPGAVDTPLLQRQFAAGPGPQGSLDDLAAMHALRRLGEPAEIAAPIGFLCGPGSSFMTGSVVVVDGGYTSW</sequence>
<dbReference type="PANTHER" id="PTHR42760:SF123">
    <property type="entry name" value="OXIDOREDUCTASE"/>
    <property type="match status" value="1"/>
</dbReference>
<dbReference type="SUPFAM" id="SSF51735">
    <property type="entry name" value="NAD(P)-binding Rossmann-fold domains"/>
    <property type="match status" value="1"/>
</dbReference>
<evidence type="ECO:0000313" key="4">
    <source>
        <dbReference type="EMBL" id="KSZ56128.1"/>
    </source>
</evidence>
<comment type="caution">
    <text evidence="4">The sequence shown here is derived from an EMBL/GenBank/DDBJ whole genome shotgun (WGS) entry which is preliminary data.</text>
</comment>